<sequence>MKTRTVLLVFAANLVVLALLVFIYPHLMVAPGPLIAGHGELTTDCYACHDNFFGTPSARCIGCHKVDRIGRFTSKGAPLAAAKPGKAAFHAKLARQDCLACHGDHAGVLKYRRRNGRFAHALLDDAGRRQCAGCHARPTDALHRQVAAECASCHTTQRWSPASFDHARYFRLDGDHDARCATCHTGKDYRSYTCYGCHEHTPANIRAEHAEEGIRNWDNCVKCHRGGDGTEGHGERHGGERDDD</sequence>
<name>A0A4R1BEL5_9PROT</name>
<organism evidence="1 2">
    <name type="scientific">Parasulfuritortus cantonensis</name>
    <dbReference type="NCBI Taxonomy" id="2528202"/>
    <lineage>
        <taxon>Bacteria</taxon>
        <taxon>Pseudomonadati</taxon>
        <taxon>Pseudomonadota</taxon>
        <taxon>Betaproteobacteria</taxon>
        <taxon>Nitrosomonadales</taxon>
        <taxon>Thiobacillaceae</taxon>
        <taxon>Parasulfuritortus</taxon>
    </lineage>
</organism>
<dbReference type="AlphaFoldDB" id="A0A4R1BEL5"/>
<dbReference type="Gene3D" id="3.90.10.10">
    <property type="entry name" value="Cytochrome C3"/>
    <property type="match status" value="2"/>
</dbReference>
<protein>
    <submittedName>
        <fullName evidence="1">Class III cytochrome C family protein</fullName>
    </submittedName>
</protein>
<gene>
    <name evidence="1" type="ORF">EZJ19_06540</name>
</gene>
<comment type="caution">
    <text evidence="1">The sequence shown here is derived from an EMBL/GenBank/DDBJ whole genome shotgun (WGS) entry which is preliminary data.</text>
</comment>
<dbReference type="InterPro" id="IPR036280">
    <property type="entry name" value="Multihaem_cyt_sf"/>
</dbReference>
<reference evidence="1 2" key="1">
    <citation type="submission" date="2019-03" db="EMBL/GenBank/DDBJ databases">
        <title>Genome sequence of Thiobacillaceae bacterium LSR1, a sulfur-oxidizing bacterium isolated from freshwater sediment.</title>
        <authorList>
            <person name="Li S."/>
        </authorList>
    </citation>
    <scope>NUCLEOTIDE SEQUENCE [LARGE SCALE GENOMIC DNA]</scope>
    <source>
        <strain evidence="1 2">LSR1</strain>
    </source>
</reference>
<proteinExistence type="predicted"/>
<accession>A0A4R1BEL5</accession>
<dbReference type="RefSeq" id="WP_131445786.1">
    <property type="nucleotide sequence ID" value="NZ_SJZB01000025.1"/>
</dbReference>
<dbReference type="SUPFAM" id="SSF48695">
    <property type="entry name" value="Multiheme cytochromes"/>
    <property type="match status" value="1"/>
</dbReference>
<dbReference type="EMBL" id="SJZB01000025">
    <property type="protein sequence ID" value="TCJ15561.1"/>
    <property type="molecule type" value="Genomic_DNA"/>
</dbReference>
<dbReference type="Proteomes" id="UP000295443">
    <property type="component" value="Unassembled WGS sequence"/>
</dbReference>
<evidence type="ECO:0000313" key="2">
    <source>
        <dbReference type="Proteomes" id="UP000295443"/>
    </source>
</evidence>
<keyword evidence="2" id="KW-1185">Reference proteome</keyword>
<evidence type="ECO:0000313" key="1">
    <source>
        <dbReference type="EMBL" id="TCJ15561.1"/>
    </source>
</evidence>
<dbReference type="OrthoDB" id="9814800at2"/>